<dbReference type="PIRSF" id="PIRSF028744">
    <property type="entry name" value="Addict_mod_HI1419"/>
    <property type="match status" value="1"/>
</dbReference>
<accession>A0AAU7D3Z3</accession>
<dbReference type="Pfam" id="PF05973">
    <property type="entry name" value="Gp49"/>
    <property type="match status" value="1"/>
</dbReference>
<evidence type="ECO:0000313" key="1">
    <source>
        <dbReference type="EMBL" id="XBH12473.1"/>
    </source>
</evidence>
<gene>
    <name evidence="1" type="ORF">P8936_12315</name>
</gene>
<organism evidence="1">
    <name type="scientific">Edaphobacter paludis</name>
    <dbReference type="NCBI Taxonomy" id="3035702"/>
    <lineage>
        <taxon>Bacteria</taxon>
        <taxon>Pseudomonadati</taxon>
        <taxon>Acidobacteriota</taxon>
        <taxon>Terriglobia</taxon>
        <taxon>Terriglobales</taxon>
        <taxon>Acidobacteriaceae</taxon>
        <taxon>Edaphobacter</taxon>
    </lineage>
</organism>
<dbReference type="RefSeq" id="WP_348269494.1">
    <property type="nucleotide sequence ID" value="NZ_CP121195.1"/>
</dbReference>
<dbReference type="NCBIfam" id="TIGR02683">
    <property type="entry name" value="upstrm_HI1419"/>
    <property type="match status" value="1"/>
</dbReference>
<reference evidence="1" key="1">
    <citation type="submission" date="2023-03" db="EMBL/GenBank/DDBJ databases">
        <title>Edaphobacter sp.</title>
        <authorList>
            <person name="Huber K.J."/>
            <person name="Papendorf J."/>
            <person name="Pilke C."/>
            <person name="Bunk B."/>
            <person name="Sproeer C."/>
            <person name="Pester M."/>
        </authorList>
    </citation>
    <scope>NUCLEOTIDE SEQUENCE</scope>
    <source>
        <strain evidence="1">DSM 109920</strain>
    </source>
</reference>
<dbReference type="PANTHER" id="PTHR41791">
    <property type="entry name" value="SSL7039 PROTEIN"/>
    <property type="match status" value="1"/>
</dbReference>
<dbReference type="AlphaFoldDB" id="A0AAU7D3Z3"/>
<dbReference type="InterPro" id="IPR014056">
    <property type="entry name" value="TypeIITA-like_toxin_pred"/>
</dbReference>
<dbReference type="EMBL" id="CP121195">
    <property type="protein sequence ID" value="XBH12473.1"/>
    <property type="molecule type" value="Genomic_DNA"/>
</dbReference>
<protein>
    <submittedName>
        <fullName evidence="1">Type II toxin-antitoxin system RelE/ParE family toxin</fullName>
    </submittedName>
</protein>
<proteinExistence type="predicted"/>
<dbReference type="InterPro" id="IPR009241">
    <property type="entry name" value="HigB-like"/>
</dbReference>
<dbReference type="PANTHER" id="PTHR41791:SF1">
    <property type="entry name" value="SSL7039 PROTEIN"/>
    <property type="match status" value="1"/>
</dbReference>
<name>A0AAU7D3Z3_9BACT</name>
<sequence length="110" mass="12545">MEAHPRELRVYETPSGTAPYDDWLDDLRDAKGRARILVHIDRLEKGNFGDCRSVGEGIHELKMDFGPGYRVYFAEDGPTIVLLLIGGDKSTQTRDIKTAKAYWQQYRKSA</sequence>